<gene>
    <name evidence="5" type="ORF">PSSU_1317</name>
</gene>
<dbReference type="InterPro" id="IPR004559">
    <property type="entry name" value="HemW-like"/>
</dbReference>
<keyword evidence="6" id="KW-1185">Reference proteome</keyword>
<dbReference type="NCBIfam" id="TIGR00539">
    <property type="entry name" value="hemN_rel"/>
    <property type="match status" value="1"/>
</dbReference>
<sequence length="552" mass="58479">MPGWVSTSSAVPRVQRDALAVPAVGAAGAGLGIPAAGAGLASSASSAARGPFEVYVHVPFCMRRCGYCDFNTYTAPDLGEGASRGNYARMAVREMELVRAWQVANGIEEPAACSVFFGGGTPTILPAADLVAMLDAVRRIWGLKPGAEVTTEANPDTVDADYIKRLADGGFTRISFGMQSAVPSVLRTLDRRHTPANVEAGVRAADACGLRSSVDLIYGAPGESLEDWRTSVRAAVDLGVNHISAYALTIAPRTRMGRMIAAGRLPKPSDDDEAAKYEIADEAFAAAGLTWYEISNWARPGFESRHNLGYWRNVDWAGIGPGAHSHYRLVGSDSSESATRVLLGNTDFGHERDSGRVQDCLLAQDFQQVQDSSNTRDAGVTANATPADDTATVNATAVQSTVAADGTTSSETTAAAQVTTSAQIKAAAQTAGMGNATAVENADAAPVGMRAWDIAHPRAWGRQINAATVPWAGSEAITARQDAEETLMLGLRLHEGFDTARFAGIIPLEAWRQLESEGLIHLVPRSSDPLAVPTLRGRLLNDLIIERLFDYL</sequence>
<dbReference type="PANTHER" id="PTHR13932:SF5">
    <property type="entry name" value="RADICAL S-ADENOSYL METHIONINE DOMAIN-CONTAINING PROTEIN 1, MITOCHONDRIAL"/>
    <property type="match status" value="1"/>
</dbReference>
<protein>
    <recommendedName>
        <fullName evidence="2 3">Heme chaperone HemW</fullName>
    </recommendedName>
</protein>
<dbReference type="SFLD" id="SFLDS00029">
    <property type="entry name" value="Radical_SAM"/>
    <property type="match status" value="1"/>
</dbReference>
<dbReference type="SFLD" id="SFLDG01065">
    <property type="entry name" value="anaerobic_coproporphyrinogen-I"/>
    <property type="match status" value="1"/>
</dbReference>
<comment type="caution">
    <text evidence="5">The sequence shown here is derived from an EMBL/GenBank/DDBJ whole genome shotgun (WGS) entry which is preliminary data.</text>
</comment>
<dbReference type="AlphaFoldDB" id="A0A261ERK8"/>
<dbReference type="GO" id="GO:0046872">
    <property type="term" value="F:metal ion binding"/>
    <property type="evidence" value="ECO:0007669"/>
    <property type="project" value="UniProtKB-UniRule"/>
</dbReference>
<evidence type="ECO:0000256" key="3">
    <source>
        <dbReference type="RuleBase" id="RU364116"/>
    </source>
</evidence>
<keyword evidence="3" id="KW-0143">Chaperone</keyword>
<dbReference type="EMBL" id="MWWQ01000014">
    <property type="protein sequence ID" value="OZG49493.1"/>
    <property type="molecule type" value="Genomic_DNA"/>
</dbReference>
<dbReference type="PANTHER" id="PTHR13932">
    <property type="entry name" value="COPROPORPHYRINIGEN III OXIDASE"/>
    <property type="match status" value="1"/>
</dbReference>
<evidence type="ECO:0000313" key="5">
    <source>
        <dbReference type="EMBL" id="OZG49493.1"/>
    </source>
</evidence>
<dbReference type="GO" id="GO:0004109">
    <property type="term" value="F:coproporphyrinogen oxidase activity"/>
    <property type="evidence" value="ECO:0007669"/>
    <property type="project" value="InterPro"/>
</dbReference>
<dbReference type="InterPro" id="IPR058240">
    <property type="entry name" value="rSAM_sf"/>
</dbReference>
<name>A0A261ERK8_9BIFI</name>
<feature type="domain" description="Radical SAM core" evidence="4">
    <location>
        <begin position="46"/>
        <end position="290"/>
    </location>
</feature>
<comment type="similarity">
    <text evidence="1">Belongs to the anaerobic coproporphyrinogen-III oxidase family. HemW subfamily.</text>
</comment>
<keyword evidence="3" id="KW-0411">Iron-sulfur</keyword>
<comment type="subcellular location">
    <subcellularLocation>
        <location evidence="3">Cytoplasm</location>
    </subcellularLocation>
</comment>
<dbReference type="Gene3D" id="3.80.30.20">
    <property type="entry name" value="tm_1862 like domain"/>
    <property type="match status" value="1"/>
</dbReference>
<dbReference type="InterPro" id="IPR034505">
    <property type="entry name" value="Coproporphyrinogen-III_oxidase"/>
</dbReference>
<dbReference type="CDD" id="cd01335">
    <property type="entry name" value="Radical_SAM"/>
    <property type="match status" value="1"/>
</dbReference>
<dbReference type="InterPro" id="IPR006638">
    <property type="entry name" value="Elp3/MiaA/NifB-like_rSAM"/>
</dbReference>
<organism evidence="5 6">
    <name type="scientific">Pseudoscardovia suis</name>
    <dbReference type="NCBI Taxonomy" id="987063"/>
    <lineage>
        <taxon>Bacteria</taxon>
        <taxon>Bacillati</taxon>
        <taxon>Actinomycetota</taxon>
        <taxon>Actinomycetes</taxon>
        <taxon>Bifidobacteriales</taxon>
        <taxon>Bifidobacteriaceae</taxon>
        <taxon>Pseudoscardovia</taxon>
    </lineage>
</organism>
<evidence type="ECO:0000259" key="4">
    <source>
        <dbReference type="PROSITE" id="PS51918"/>
    </source>
</evidence>
<dbReference type="GO" id="GO:0005737">
    <property type="term" value="C:cytoplasm"/>
    <property type="evidence" value="ECO:0007669"/>
    <property type="project" value="UniProtKB-SubCell"/>
</dbReference>
<accession>A0A261ERK8</accession>
<dbReference type="InterPro" id="IPR007197">
    <property type="entry name" value="rSAM"/>
</dbReference>
<comment type="function">
    <text evidence="3">Probably acts as a heme chaperone, transferring heme to an unknown acceptor. Binds one molecule of heme per monomer, possibly covalently. Binds 1 [4Fe-4S] cluster. The cluster is coordinated with 3 cysteines and an exchangeable S-adenosyl-L-methionine.</text>
</comment>
<dbReference type="Proteomes" id="UP000216454">
    <property type="component" value="Unassembled WGS sequence"/>
</dbReference>
<evidence type="ECO:0000313" key="6">
    <source>
        <dbReference type="Proteomes" id="UP000216454"/>
    </source>
</evidence>
<dbReference type="GO" id="GO:0051539">
    <property type="term" value="F:4 iron, 4 sulfur cluster binding"/>
    <property type="evidence" value="ECO:0007669"/>
    <property type="project" value="UniProtKB-UniRule"/>
</dbReference>
<keyword evidence="3" id="KW-0963">Cytoplasm</keyword>
<keyword evidence="3" id="KW-0408">Iron</keyword>
<dbReference type="Pfam" id="PF04055">
    <property type="entry name" value="Radical_SAM"/>
    <property type="match status" value="1"/>
</dbReference>
<dbReference type="GO" id="GO:0006779">
    <property type="term" value="P:porphyrin-containing compound biosynthetic process"/>
    <property type="evidence" value="ECO:0007669"/>
    <property type="project" value="InterPro"/>
</dbReference>
<dbReference type="SFLD" id="SFLDF00562">
    <property type="entry name" value="HemN-like__clustered_with_heat"/>
    <property type="match status" value="1"/>
</dbReference>
<evidence type="ECO:0000256" key="2">
    <source>
        <dbReference type="ARBA" id="ARBA00017228"/>
    </source>
</evidence>
<keyword evidence="3" id="KW-0004">4Fe-4S</keyword>
<reference evidence="5 6" key="1">
    <citation type="journal article" date="2017" name="BMC Genomics">
        <title>Comparative genomic and phylogenomic analyses of the Bifidobacteriaceae family.</title>
        <authorList>
            <person name="Lugli G.A."/>
            <person name="Milani C."/>
            <person name="Turroni F."/>
            <person name="Duranti S."/>
            <person name="Mancabelli L."/>
            <person name="Mangifesta M."/>
            <person name="Ferrario C."/>
            <person name="Modesto M."/>
            <person name="Mattarelli P."/>
            <person name="Jiri K."/>
            <person name="van Sinderen D."/>
            <person name="Ventura M."/>
        </authorList>
    </citation>
    <scope>NUCLEOTIDE SEQUENCE [LARGE SCALE GENOMIC DNA]</scope>
    <source>
        <strain evidence="5 6">DSM 24744</strain>
    </source>
</reference>
<dbReference type="PROSITE" id="PS51918">
    <property type="entry name" value="RADICAL_SAM"/>
    <property type="match status" value="1"/>
</dbReference>
<dbReference type="SMART" id="SM00729">
    <property type="entry name" value="Elp3"/>
    <property type="match status" value="1"/>
</dbReference>
<dbReference type="SUPFAM" id="SSF102114">
    <property type="entry name" value="Radical SAM enzymes"/>
    <property type="match status" value="2"/>
</dbReference>
<keyword evidence="3" id="KW-0949">S-adenosyl-L-methionine</keyword>
<dbReference type="InterPro" id="IPR023404">
    <property type="entry name" value="rSAM_horseshoe"/>
</dbReference>
<keyword evidence="3" id="KW-0479">Metal-binding</keyword>
<keyword evidence="3" id="KW-0349">Heme</keyword>
<proteinExistence type="inferred from homology"/>
<dbReference type="SFLD" id="SFLDG01082">
    <property type="entry name" value="B12-binding_domain_containing"/>
    <property type="match status" value="1"/>
</dbReference>
<evidence type="ECO:0000256" key="1">
    <source>
        <dbReference type="ARBA" id="ARBA00006100"/>
    </source>
</evidence>